<dbReference type="Gene3D" id="3.30.920.30">
    <property type="entry name" value="Hypothetical protein"/>
    <property type="match status" value="1"/>
</dbReference>
<dbReference type="SUPFAM" id="SSF54786">
    <property type="entry name" value="YcfA/nrd intein domain"/>
    <property type="match status" value="1"/>
</dbReference>
<evidence type="ECO:0000313" key="2">
    <source>
        <dbReference type="Proteomes" id="UP000034329"/>
    </source>
</evidence>
<protein>
    <recommendedName>
        <fullName evidence="3">YcfA family protein</fullName>
    </recommendedName>
</protein>
<reference evidence="1 2" key="1">
    <citation type="journal article" date="2015" name="Nature">
        <title>rRNA introns, odd ribosomes, and small enigmatic genomes across a large radiation of phyla.</title>
        <authorList>
            <person name="Brown C.T."/>
            <person name="Hug L.A."/>
            <person name="Thomas B.C."/>
            <person name="Sharon I."/>
            <person name="Castelle C.J."/>
            <person name="Singh A."/>
            <person name="Wilkins M.J."/>
            <person name="Williams K.H."/>
            <person name="Banfield J.F."/>
        </authorList>
    </citation>
    <scope>NUCLEOTIDE SEQUENCE [LARGE SCALE GENOMIC DNA]</scope>
</reference>
<proteinExistence type="predicted"/>
<gene>
    <name evidence="1" type="ORF">UX13_C0041G0004</name>
</gene>
<name>A0A0G1PV80_9BACT</name>
<evidence type="ECO:0000313" key="1">
    <source>
        <dbReference type="EMBL" id="KKU09393.1"/>
    </source>
</evidence>
<dbReference type="Proteomes" id="UP000034329">
    <property type="component" value="Unassembled WGS sequence"/>
</dbReference>
<evidence type="ECO:0008006" key="3">
    <source>
        <dbReference type="Google" id="ProtNLM"/>
    </source>
</evidence>
<organism evidence="1 2">
    <name type="scientific">Candidatus Woesebacteria bacterium GW2011_GWB1_45_5</name>
    <dbReference type="NCBI Taxonomy" id="1618581"/>
    <lineage>
        <taxon>Bacteria</taxon>
        <taxon>Candidatus Woeseibacteriota</taxon>
    </lineage>
</organism>
<dbReference type="EMBL" id="LCLA01000041">
    <property type="protein sequence ID" value="KKU09393.1"/>
    <property type="molecule type" value="Genomic_DNA"/>
</dbReference>
<sequence>MPKLYASREIVKALKRAGFAKVSQRGSYLKMKGIWNGRIQSILAQSSMSKIEFERLVK</sequence>
<dbReference type="AlphaFoldDB" id="A0A0G1PV80"/>
<dbReference type="InterPro" id="IPR038570">
    <property type="entry name" value="HicA_sf"/>
</dbReference>
<comment type="caution">
    <text evidence="1">The sequence shown here is derived from an EMBL/GenBank/DDBJ whole genome shotgun (WGS) entry which is preliminary data.</text>
</comment>
<accession>A0A0G1PV80</accession>